<dbReference type="EMBL" id="JBHLTG010000005">
    <property type="protein sequence ID" value="MFC0680080.1"/>
    <property type="molecule type" value="Genomic_DNA"/>
</dbReference>
<evidence type="ECO:0000256" key="1">
    <source>
        <dbReference type="SAM" id="MobiDB-lite"/>
    </source>
</evidence>
<protein>
    <submittedName>
        <fullName evidence="2">Uncharacterized protein</fullName>
    </submittedName>
</protein>
<organism evidence="2 3">
    <name type="scientific">Lysobacter korlensis</name>
    <dbReference type="NCBI Taxonomy" id="553636"/>
    <lineage>
        <taxon>Bacteria</taxon>
        <taxon>Pseudomonadati</taxon>
        <taxon>Pseudomonadota</taxon>
        <taxon>Gammaproteobacteria</taxon>
        <taxon>Lysobacterales</taxon>
        <taxon>Lysobacteraceae</taxon>
        <taxon>Lysobacter</taxon>
    </lineage>
</organism>
<evidence type="ECO:0000313" key="3">
    <source>
        <dbReference type="Proteomes" id="UP001589896"/>
    </source>
</evidence>
<dbReference type="RefSeq" id="WP_386671499.1">
    <property type="nucleotide sequence ID" value="NZ_JBHLTG010000005.1"/>
</dbReference>
<name>A0ABV6RSX3_9GAMM</name>
<feature type="region of interest" description="Disordered" evidence="1">
    <location>
        <begin position="19"/>
        <end position="49"/>
    </location>
</feature>
<accession>A0ABV6RSX3</accession>
<reference evidence="2 3" key="1">
    <citation type="submission" date="2024-09" db="EMBL/GenBank/DDBJ databases">
        <authorList>
            <person name="Sun Q."/>
            <person name="Mori K."/>
        </authorList>
    </citation>
    <scope>NUCLEOTIDE SEQUENCE [LARGE SCALE GENOMIC DNA]</scope>
    <source>
        <strain evidence="2 3">KCTC 23076</strain>
    </source>
</reference>
<gene>
    <name evidence="2" type="ORF">ACFFGH_19775</name>
</gene>
<keyword evidence="3" id="KW-1185">Reference proteome</keyword>
<dbReference type="Proteomes" id="UP001589896">
    <property type="component" value="Unassembled WGS sequence"/>
</dbReference>
<proteinExistence type="predicted"/>
<sequence length="49" mass="5155">MDDDEDLDAVIDRALRRASLPASDEARAGVPLHASEPPPPAGLPFDDGD</sequence>
<comment type="caution">
    <text evidence="2">The sequence shown here is derived from an EMBL/GenBank/DDBJ whole genome shotgun (WGS) entry which is preliminary data.</text>
</comment>
<evidence type="ECO:0000313" key="2">
    <source>
        <dbReference type="EMBL" id="MFC0680080.1"/>
    </source>
</evidence>